<gene>
    <name evidence="11" type="primary">tdhA_1</name>
    <name evidence="11" type="ORF">PSM7751_01789</name>
</gene>
<dbReference type="Gene3D" id="2.170.130.10">
    <property type="entry name" value="TonB-dependent receptor, plug domain"/>
    <property type="match status" value="1"/>
</dbReference>
<feature type="domain" description="TonB-dependent receptor plug" evidence="10">
    <location>
        <begin position="48"/>
        <end position="160"/>
    </location>
</feature>
<keyword evidence="11" id="KW-0675">Receptor</keyword>
<dbReference type="AlphaFoldDB" id="A0A1X6Z338"/>
<evidence type="ECO:0000256" key="3">
    <source>
        <dbReference type="ARBA" id="ARBA00022448"/>
    </source>
</evidence>
<protein>
    <submittedName>
        <fullName evidence="11">TonB-dependent heme receptor A</fullName>
    </submittedName>
</protein>
<dbReference type="PANTHER" id="PTHR30069">
    <property type="entry name" value="TONB-DEPENDENT OUTER MEMBRANE RECEPTOR"/>
    <property type="match status" value="1"/>
</dbReference>
<evidence type="ECO:0000313" key="12">
    <source>
        <dbReference type="Proteomes" id="UP000193963"/>
    </source>
</evidence>
<keyword evidence="6 8" id="KW-0472">Membrane</keyword>
<evidence type="ECO:0000256" key="8">
    <source>
        <dbReference type="PROSITE-ProRule" id="PRU01360"/>
    </source>
</evidence>
<comment type="subcellular location">
    <subcellularLocation>
        <location evidence="1 8">Cell outer membrane</location>
        <topology evidence="1 8">Multi-pass membrane protein</topology>
    </subcellularLocation>
</comment>
<dbReference type="RefSeq" id="WP_085887654.1">
    <property type="nucleotide sequence ID" value="NZ_FWFN01000003.1"/>
</dbReference>
<dbReference type="PANTHER" id="PTHR30069:SF41">
    <property type="entry name" value="HEME_HEMOPEXIN UTILIZATION PROTEIN C"/>
    <property type="match status" value="1"/>
</dbReference>
<dbReference type="InterPro" id="IPR037066">
    <property type="entry name" value="Plug_dom_sf"/>
</dbReference>
<keyword evidence="12" id="KW-1185">Reference proteome</keyword>
<accession>A0A1X6Z338</accession>
<evidence type="ECO:0000256" key="6">
    <source>
        <dbReference type="ARBA" id="ARBA00023136"/>
    </source>
</evidence>
<keyword evidence="3 8" id="KW-0813">Transport</keyword>
<organism evidence="11 12">
    <name type="scientific">Pseudooceanicola marinus</name>
    <dbReference type="NCBI Taxonomy" id="396013"/>
    <lineage>
        <taxon>Bacteria</taxon>
        <taxon>Pseudomonadati</taxon>
        <taxon>Pseudomonadota</taxon>
        <taxon>Alphaproteobacteria</taxon>
        <taxon>Rhodobacterales</taxon>
        <taxon>Paracoccaceae</taxon>
        <taxon>Pseudooceanicola</taxon>
    </lineage>
</organism>
<dbReference type="Proteomes" id="UP000193963">
    <property type="component" value="Unassembled WGS sequence"/>
</dbReference>
<comment type="similarity">
    <text evidence="2 8">Belongs to the TonB-dependent receptor family.</text>
</comment>
<dbReference type="Gene3D" id="2.40.170.20">
    <property type="entry name" value="TonB-dependent receptor, beta-barrel domain"/>
    <property type="match status" value="1"/>
</dbReference>
<evidence type="ECO:0000256" key="5">
    <source>
        <dbReference type="ARBA" id="ARBA00022692"/>
    </source>
</evidence>
<keyword evidence="9" id="KW-0732">Signal</keyword>
<dbReference type="InterPro" id="IPR039426">
    <property type="entry name" value="TonB-dep_rcpt-like"/>
</dbReference>
<keyword evidence="7 8" id="KW-0998">Cell outer membrane</keyword>
<dbReference type="PROSITE" id="PS52016">
    <property type="entry name" value="TONB_DEPENDENT_REC_3"/>
    <property type="match status" value="1"/>
</dbReference>
<dbReference type="GO" id="GO:0044718">
    <property type="term" value="P:siderophore transmembrane transport"/>
    <property type="evidence" value="ECO:0007669"/>
    <property type="project" value="TreeGrafter"/>
</dbReference>
<keyword evidence="4 8" id="KW-1134">Transmembrane beta strand</keyword>
<dbReference type="GO" id="GO:0015344">
    <property type="term" value="F:siderophore uptake transmembrane transporter activity"/>
    <property type="evidence" value="ECO:0007669"/>
    <property type="project" value="TreeGrafter"/>
</dbReference>
<feature type="signal peptide" evidence="9">
    <location>
        <begin position="1"/>
        <end position="26"/>
    </location>
</feature>
<evidence type="ECO:0000256" key="4">
    <source>
        <dbReference type="ARBA" id="ARBA00022452"/>
    </source>
</evidence>
<dbReference type="EMBL" id="FWFN01000003">
    <property type="protein sequence ID" value="SLN39411.1"/>
    <property type="molecule type" value="Genomic_DNA"/>
</dbReference>
<reference evidence="11 12" key="1">
    <citation type="submission" date="2017-03" db="EMBL/GenBank/DDBJ databases">
        <authorList>
            <person name="Afonso C.L."/>
            <person name="Miller P.J."/>
            <person name="Scott M.A."/>
            <person name="Spackman E."/>
            <person name="Goraichik I."/>
            <person name="Dimitrov K.M."/>
            <person name="Suarez D.L."/>
            <person name="Swayne D.E."/>
        </authorList>
    </citation>
    <scope>NUCLEOTIDE SEQUENCE [LARGE SCALE GENOMIC DNA]</scope>
    <source>
        <strain evidence="11 12">CECT 7751</strain>
    </source>
</reference>
<name>A0A1X6Z338_9RHOB</name>
<dbReference type="SUPFAM" id="SSF56935">
    <property type="entry name" value="Porins"/>
    <property type="match status" value="1"/>
</dbReference>
<dbReference type="InterPro" id="IPR012910">
    <property type="entry name" value="Plug_dom"/>
</dbReference>
<evidence type="ECO:0000256" key="7">
    <source>
        <dbReference type="ARBA" id="ARBA00023237"/>
    </source>
</evidence>
<proteinExistence type="inferred from homology"/>
<dbReference type="InterPro" id="IPR036942">
    <property type="entry name" value="Beta-barrel_TonB_sf"/>
</dbReference>
<dbReference type="GO" id="GO:0009279">
    <property type="term" value="C:cell outer membrane"/>
    <property type="evidence" value="ECO:0007669"/>
    <property type="project" value="UniProtKB-SubCell"/>
</dbReference>
<dbReference type="Pfam" id="PF07715">
    <property type="entry name" value="Plug"/>
    <property type="match status" value="1"/>
</dbReference>
<dbReference type="OrthoDB" id="9796221at2"/>
<evidence type="ECO:0000259" key="10">
    <source>
        <dbReference type="Pfam" id="PF07715"/>
    </source>
</evidence>
<sequence length="665" mass="72575">MPARPSVRALLLCSAATTLLSAPLHAQTADTGIVLAPITVDSKREVQTDTANSVTVVDQEEIRDRQASTVAELVESAPGVSVYGARTPLSSGINIRGYGPNGSYGASSHIGVSIGGSTKGADELYRMSSQLFTDPALFREVAVTRGLAGTLSFGSGLFGGLLEMEPIQASDMTGGEPGFKVRQMLEFSSNDYWASSTTLAWQPTENIEILGNYTYREVDIIEDGDGEPINDEGYEEPSWVINGRLTFGDSDEHQVGVLLQHTEASERNVPFNQVGQQFFDFIFGYVDRDTEDDTIVLSYDYDSPTSDLIHFEADLSYSELYIDNYALARPVPGNLAFTDTGYRTRTTKLVLKNTAEFASGGVDHMLQMGVEYSRSHRTTDDVVESAPEGKETVAALFVTDEMEIGRLTLTPELRIETQTIDGSEDRFTAGGYGEYDNVSYSAGIGALYSFDNGVSVFGSAYYGEALPIIDDLDDADYIVQEEKATEVQLGVSYDGFDVFASGDALALKATAYNQHFWDMTSFLASKVGGDTWGLELEAAYSMDSGFYVDANANMMRSRSQYDDGTRGWSDMAPADELRLTLGQKFGETLDMSLETVFVDDIDRGTEADGYTLYNLRATYKPQMGGFDGTEVRFGVENLSDETYGPRLSARNAAGRTFKVTLARTF</sequence>
<keyword evidence="5 8" id="KW-0812">Transmembrane</keyword>
<evidence type="ECO:0000313" key="11">
    <source>
        <dbReference type="EMBL" id="SLN39411.1"/>
    </source>
</evidence>
<evidence type="ECO:0000256" key="1">
    <source>
        <dbReference type="ARBA" id="ARBA00004571"/>
    </source>
</evidence>
<evidence type="ECO:0000256" key="9">
    <source>
        <dbReference type="SAM" id="SignalP"/>
    </source>
</evidence>
<feature type="chain" id="PRO_5012304503" evidence="9">
    <location>
        <begin position="27"/>
        <end position="665"/>
    </location>
</feature>
<evidence type="ECO:0000256" key="2">
    <source>
        <dbReference type="ARBA" id="ARBA00009810"/>
    </source>
</evidence>